<evidence type="ECO:0000256" key="1">
    <source>
        <dbReference type="ARBA" id="ARBA00023015"/>
    </source>
</evidence>
<keyword evidence="1" id="KW-0805">Transcription regulation</keyword>
<dbReference type="EMBL" id="UOEC01000031">
    <property type="protein sequence ID" value="VAV87586.1"/>
    <property type="molecule type" value="Genomic_DNA"/>
</dbReference>
<dbReference type="CDD" id="cd00090">
    <property type="entry name" value="HTH_ARSR"/>
    <property type="match status" value="1"/>
</dbReference>
<dbReference type="PANTHER" id="PTHR43132:SF2">
    <property type="entry name" value="ARSENICAL RESISTANCE OPERON REPRESSOR ARSR-RELATED"/>
    <property type="match status" value="1"/>
</dbReference>
<dbReference type="AlphaFoldDB" id="A0A3B0RFF8"/>
<sequence length="102" mass="11103">METEQASEIFSALGQATRLEILKIIAPHSRGDNPPGLPAGEIGKALSLPPATLSFHLKDMNYKGLVVTRREGRKIYYRANLPVLLDTLEELITHVLEPAGAA</sequence>
<proteinExistence type="predicted"/>
<dbReference type="InterPro" id="IPR036388">
    <property type="entry name" value="WH-like_DNA-bd_sf"/>
</dbReference>
<reference evidence="5" key="1">
    <citation type="submission" date="2018-06" db="EMBL/GenBank/DDBJ databases">
        <authorList>
            <person name="Zhirakovskaya E."/>
        </authorList>
    </citation>
    <scope>NUCLEOTIDE SEQUENCE</scope>
</reference>
<dbReference type="GO" id="GO:0003700">
    <property type="term" value="F:DNA-binding transcription factor activity"/>
    <property type="evidence" value="ECO:0007669"/>
    <property type="project" value="InterPro"/>
</dbReference>
<dbReference type="SMART" id="SM00418">
    <property type="entry name" value="HTH_ARSR"/>
    <property type="match status" value="1"/>
</dbReference>
<accession>A0A3B0RFF8</accession>
<dbReference type="NCBIfam" id="NF033788">
    <property type="entry name" value="HTH_metalloreg"/>
    <property type="match status" value="1"/>
</dbReference>
<dbReference type="Gene3D" id="1.10.10.10">
    <property type="entry name" value="Winged helix-like DNA-binding domain superfamily/Winged helix DNA-binding domain"/>
    <property type="match status" value="1"/>
</dbReference>
<dbReference type="InterPro" id="IPR011991">
    <property type="entry name" value="ArsR-like_HTH"/>
</dbReference>
<keyword evidence="3" id="KW-0804">Transcription</keyword>
<protein>
    <submittedName>
        <fullName evidence="5">Transcriptional regulator, ArsR family</fullName>
    </submittedName>
</protein>
<evidence type="ECO:0000313" key="5">
    <source>
        <dbReference type="EMBL" id="VAV87586.1"/>
    </source>
</evidence>
<dbReference type="SUPFAM" id="SSF46785">
    <property type="entry name" value="Winged helix' DNA-binding domain"/>
    <property type="match status" value="1"/>
</dbReference>
<feature type="domain" description="HTH arsR-type" evidence="4">
    <location>
        <begin position="1"/>
        <end position="99"/>
    </location>
</feature>
<evidence type="ECO:0000256" key="2">
    <source>
        <dbReference type="ARBA" id="ARBA00023125"/>
    </source>
</evidence>
<dbReference type="InterPro" id="IPR036390">
    <property type="entry name" value="WH_DNA-bd_sf"/>
</dbReference>
<dbReference type="GO" id="GO:0003677">
    <property type="term" value="F:DNA binding"/>
    <property type="evidence" value="ECO:0007669"/>
    <property type="project" value="UniProtKB-KW"/>
</dbReference>
<dbReference type="PROSITE" id="PS50987">
    <property type="entry name" value="HTH_ARSR_2"/>
    <property type="match status" value="1"/>
</dbReference>
<evidence type="ECO:0000259" key="4">
    <source>
        <dbReference type="PROSITE" id="PS50987"/>
    </source>
</evidence>
<gene>
    <name evidence="5" type="ORF">MNBD_ALPHA08-1407</name>
</gene>
<keyword evidence="2" id="KW-0238">DNA-binding</keyword>
<evidence type="ECO:0000256" key="3">
    <source>
        <dbReference type="ARBA" id="ARBA00023163"/>
    </source>
</evidence>
<organism evidence="5">
    <name type="scientific">hydrothermal vent metagenome</name>
    <dbReference type="NCBI Taxonomy" id="652676"/>
    <lineage>
        <taxon>unclassified sequences</taxon>
        <taxon>metagenomes</taxon>
        <taxon>ecological metagenomes</taxon>
    </lineage>
</organism>
<name>A0A3B0RFF8_9ZZZZ</name>
<dbReference type="PANTHER" id="PTHR43132">
    <property type="entry name" value="ARSENICAL RESISTANCE OPERON REPRESSOR ARSR-RELATED"/>
    <property type="match status" value="1"/>
</dbReference>
<dbReference type="PRINTS" id="PR00778">
    <property type="entry name" value="HTHARSR"/>
</dbReference>
<dbReference type="InterPro" id="IPR051011">
    <property type="entry name" value="Metal_resp_trans_reg"/>
</dbReference>
<dbReference type="InterPro" id="IPR001845">
    <property type="entry name" value="HTH_ArsR_DNA-bd_dom"/>
</dbReference>